<accession>A0ABT6EXU6</accession>
<comment type="caution">
    <text evidence="1">The sequence shown here is derived from an EMBL/GenBank/DDBJ whole genome shotgun (WGS) entry which is preliminary data.</text>
</comment>
<organism evidence="1 2">
    <name type="scientific">Candidatus Synechococcus calcipolaris G9</name>
    <dbReference type="NCBI Taxonomy" id="1497997"/>
    <lineage>
        <taxon>Bacteria</taxon>
        <taxon>Bacillati</taxon>
        <taxon>Cyanobacteriota</taxon>
        <taxon>Cyanophyceae</taxon>
        <taxon>Synechococcales</taxon>
        <taxon>Synechococcaceae</taxon>
        <taxon>Synechococcus</taxon>
    </lineage>
</organism>
<evidence type="ECO:0000313" key="2">
    <source>
        <dbReference type="Proteomes" id="UP001154265"/>
    </source>
</evidence>
<evidence type="ECO:0000313" key="1">
    <source>
        <dbReference type="EMBL" id="MDG2990625.1"/>
    </source>
</evidence>
<dbReference type="Proteomes" id="UP001154265">
    <property type="component" value="Unassembled WGS sequence"/>
</dbReference>
<reference evidence="1" key="1">
    <citation type="journal article" date="2022" name="Genome Biol. Evol.">
        <title>A New Gene Family Diagnostic for Intracellular Biomineralization of Amorphous Ca Carbonates by Cyanobacteria.</title>
        <authorList>
            <person name="Benzerara K."/>
            <person name="Duprat E."/>
            <person name="Bitard-Feildel T."/>
            <person name="Caumes G."/>
            <person name="Cassier-Chauvat C."/>
            <person name="Chauvat F."/>
            <person name="Dezi M."/>
            <person name="Diop S.I."/>
            <person name="Gaschignard G."/>
            <person name="Gorgen S."/>
            <person name="Gugger M."/>
            <person name="Lopez-Garcia P."/>
            <person name="Millet M."/>
            <person name="Skouri-Panet F."/>
            <person name="Moreira D."/>
            <person name="Callebaut I."/>
        </authorList>
    </citation>
    <scope>NUCLEOTIDE SEQUENCE</scope>
    <source>
        <strain evidence="1">G9</strain>
    </source>
</reference>
<dbReference type="EMBL" id="JAKKUT010000002">
    <property type="protein sequence ID" value="MDG2990625.1"/>
    <property type="molecule type" value="Genomic_DNA"/>
</dbReference>
<protein>
    <submittedName>
        <fullName evidence="1">Uncharacterized protein</fullName>
    </submittedName>
</protein>
<gene>
    <name evidence="1" type="ORF">L3556_06705</name>
</gene>
<name>A0ABT6EXU6_9SYNE</name>
<sequence length="86" mass="9963">MARFTPFSLQMQISQMFQQGQSFFAVNKVQDWLRERQQNPGDYEISFEQQPAPPGSGLVYAITIQLRRKDGQPVDSWLLEQLASQE</sequence>
<proteinExistence type="predicted"/>
<dbReference type="RefSeq" id="WP_277866531.1">
    <property type="nucleotide sequence ID" value="NZ_JAKKUT010000002.1"/>
</dbReference>
<keyword evidence="2" id="KW-1185">Reference proteome</keyword>
<reference evidence="1" key="2">
    <citation type="submission" date="2022-01" db="EMBL/GenBank/DDBJ databases">
        <authorList>
            <person name="Zivanovic Y."/>
            <person name="Moreira D."/>
            <person name="Lopez-Garcia P."/>
        </authorList>
    </citation>
    <scope>NUCLEOTIDE SEQUENCE</scope>
    <source>
        <strain evidence="1">G9</strain>
    </source>
</reference>